<evidence type="ECO:0000256" key="6">
    <source>
        <dbReference type="SAM" id="MobiDB-lite"/>
    </source>
</evidence>
<dbReference type="EMBL" id="NIVC01001575">
    <property type="protein sequence ID" value="PAA66245.1"/>
    <property type="molecule type" value="Genomic_DNA"/>
</dbReference>
<evidence type="ECO:0000313" key="9">
    <source>
        <dbReference type="Proteomes" id="UP000215902"/>
    </source>
</evidence>
<evidence type="ECO:0000256" key="2">
    <source>
        <dbReference type="ARBA" id="ARBA00010737"/>
    </source>
</evidence>
<evidence type="ECO:0008006" key="10">
    <source>
        <dbReference type="Google" id="ProtNLM"/>
    </source>
</evidence>
<sequence>MPAIKRNISRISHSYVAGDDNSPHSNQSASSATLLVQPKHARIPHIPADSELPFSVFMLFFSFSCMSLQYIHLYKTTWWLPNSHHQYAINFRLIDYKLVGYLVSMLCLPLLLTLFRQLKSIPNRCCFTACLALLCALSCCWAALFCWMSYFVYCRTSLLYCILLVYPCITYALVFYGHVPGTLLSRNWLSGGGGSTPQHQKSSAAAAGATAASGATSSSASAANGQGSFSPRHSCSRDPEKIRDETEALKSDFNGRLKIILFSTLFSSFHSAFVPLLFVQIQSAYCETDCWNTIYLEPWFCGVHVAVTVASAFLFYTQHHLPPHRIDTLHRCALHLGCWVKVEGRGSAQVPYIPWSELQVWQQGALVKHVKGLFKAEGITNSAEPGNSMHSRFHSLFYSPMRLADGLQCAIALLLVLQFAVLLQCHEWYKVLSSAIMMLFNLVSLYKLTRNRLVFKRCYADLEDEIHGD</sequence>
<evidence type="ECO:0000256" key="5">
    <source>
        <dbReference type="ARBA" id="ARBA00023136"/>
    </source>
</evidence>
<keyword evidence="9" id="KW-1185">Reference proteome</keyword>
<reference evidence="8 9" key="1">
    <citation type="submission" date="2017-06" db="EMBL/GenBank/DDBJ databases">
        <title>A platform for efficient transgenesis in Macrostomum lignano, a flatworm model organism for stem cell research.</title>
        <authorList>
            <person name="Berezikov E."/>
        </authorList>
    </citation>
    <scope>NUCLEOTIDE SEQUENCE [LARGE SCALE GENOMIC DNA]</scope>
    <source>
        <strain evidence="8">DV1</strain>
        <tissue evidence="8">Whole organism</tissue>
    </source>
</reference>
<evidence type="ECO:0000313" key="8">
    <source>
        <dbReference type="EMBL" id="PAA66245.1"/>
    </source>
</evidence>
<feature type="transmembrane region" description="Helical" evidence="7">
    <location>
        <begin position="98"/>
        <end position="115"/>
    </location>
</feature>
<feature type="transmembrane region" description="Helical" evidence="7">
    <location>
        <begin position="52"/>
        <end position="71"/>
    </location>
</feature>
<comment type="subcellular location">
    <subcellularLocation>
        <location evidence="1">Membrane</location>
        <topology evidence="1">Multi-pass membrane protein</topology>
    </subcellularLocation>
</comment>
<feature type="transmembrane region" description="Helical" evidence="7">
    <location>
        <begin position="157"/>
        <end position="176"/>
    </location>
</feature>
<comment type="similarity">
    <text evidence="2">Belongs to the TMEM39 family.</text>
</comment>
<feature type="transmembrane region" description="Helical" evidence="7">
    <location>
        <begin position="293"/>
        <end position="316"/>
    </location>
</feature>
<evidence type="ECO:0000256" key="4">
    <source>
        <dbReference type="ARBA" id="ARBA00022989"/>
    </source>
</evidence>
<evidence type="ECO:0000256" key="1">
    <source>
        <dbReference type="ARBA" id="ARBA00004141"/>
    </source>
</evidence>
<dbReference type="PANTHER" id="PTHR12995:SF4">
    <property type="entry name" value="FI21814P1"/>
    <property type="match status" value="1"/>
</dbReference>
<feature type="compositionally biased region" description="Polar residues" evidence="6">
    <location>
        <begin position="224"/>
        <end position="233"/>
    </location>
</feature>
<feature type="region of interest" description="Disordered" evidence="6">
    <location>
        <begin position="217"/>
        <end position="238"/>
    </location>
</feature>
<name>A0A267EXM3_9PLAT</name>
<organism evidence="8 9">
    <name type="scientific">Macrostomum lignano</name>
    <dbReference type="NCBI Taxonomy" id="282301"/>
    <lineage>
        <taxon>Eukaryota</taxon>
        <taxon>Metazoa</taxon>
        <taxon>Spiralia</taxon>
        <taxon>Lophotrochozoa</taxon>
        <taxon>Platyhelminthes</taxon>
        <taxon>Rhabditophora</taxon>
        <taxon>Macrostomorpha</taxon>
        <taxon>Macrostomida</taxon>
        <taxon>Macrostomidae</taxon>
        <taxon>Macrostomum</taxon>
    </lineage>
</organism>
<accession>A0A267EXM3</accession>
<comment type="caution">
    <text evidence="8">The sequence shown here is derived from an EMBL/GenBank/DDBJ whole genome shotgun (WGS) entry which is preliminary data.</text>
</comment>
<protein>
    <recommendedName>
        <fullName evidence="10">Transmembrane protein 39A</fullName>
    </recommendedName>
</protein>
<gene>
    <name evidence="8" type="ORF">BOX15_Mlig000452g2</name>
</gene>
<feature type="transmembrane region" description="Helical" evidence="7">
    <location>
        <begin position="259"/>
        <end position="281"/>
    </location>
</feature>
<dbReference type="PANTHER" id="PTHR12995">
    <property type="entry name" value="FI21814P1"/>
    <property type="match status" value="1"/>
</dbReference>
<keyword evidence="3 7" id="KW-0812">Transmembrane</keyword>
<dbReference type="InterPro" id="IPR019397">
    <property type="entry name" value="Uncharacterised_TMEM39"/>
</dbReference>
<dbReference type="AlphaFoldDB" id="A0A267EXM3"/>
<feature type="transmembrane region" description="Helical" evidence="7">
    <location>
        <begin position="403"/>
        <end position="422"/>
    </location>
</feature>
<keyword evidence="4 7" id="KW-1133">Transmembrane helix</keyword>
<dbReference type="Pfam" id="PF10271">
    <property type="entry name" value="Tmp39"/>
    <property type="match status" value="1"/>
</dbReference>
<dbReference type="GO" id="GO:0016020">
    <property type="term" value="C:membrane"/>
    <property type="evidence" value="ECO:0007669"/>
    <property type="project" value="UniProtKB-SubCell"/>
</dbReference>
<dbReference type="OrthoDB" id="438179at2759"/>
<dbReference type="STRING" id="282301.A0A267EXM3"/>
<keyword evidence="5 7" id="KW-0472">Membrane</keyword>
<proteinExistence type="inferred from homology"/>
<feature type="transmembrane region" description="Helical" evidence="7">
    <location>
        <begin position="428"/>
        <end position="448"/>
    </location>
</feature>
<evidence type="ECO:0000256" key="7">
    <source>
        <dbReference type="SAM" id="Phobius"/>
    </source>
</evidence>
<dbReference type="Proteomes" id="UP000215902">
    <property type="component" value="Unassembled WGS sequence"/>
</dbReference>
<feature type="transmembrane region" description="Helical" evidence="7">
    <location>
        <begin position="127"/>
        <end position="151"/>
    </location>
</feature>
<evidence type="ECO:0000256" key="3">
    <source>
        <dbReference type="ARBA" id="ARBA00022692"/>
    </source>
</evidence>